<gene>
    <name evidence="2" type="ORF">V1478_012356</name>
</gene>
<feature type="compositionally biased region" description="Basic and acidic residues" evidence="1">
    <location>
        <begin position="67"/>
        <end position="78"/>
    </location>
</feature>
<evidence type="ECO:0000313" key="3">
    <source>
        <dbReference type="Proteomes" id="UP001607302"/>
    </source>
</evidence>
<organism evidence="2 3">
    <name type="scientific">Vespula squamosa</name>
    <name type="common">Southern yellow jacket</name>
    <name type="synonym">Wasp</name>
    <dbReference type="NCBI Taxonomy" id="30214"/>
    <lineage>
        <taxon>Eukaryota</taxon>
        <taxon>Metazoa</taxon>
        <taxon>Ecdysozoa</taxon>
        <taxon>Arthropoda</taxon>
        <taxon>Hexapoda</taxon>
        <taxon>Insecta</taxon>
        <taxon>Pterygota</taxon>
        <taxon>Neoptera</taxon>
        <taxon>Endopterygota</taxon>
        <taxon>Hymenoptera</taxon>
        <taxon>Apocrita</taxon>
        <taxon>Aculeata</taxon>
        <taxon>Vespoidea</taxon>
        <taxon>Vespidae</taxon>
        <taxon>Vespinae</taxon>
        <taxon>Vespula</taxon>
    </lineage>
</organism>
<feature type="region of interest" description="Disordered" evidence="1">
    <location>
        <begin position="67"/>
        <end position="91"/>
    </location>
</feature>
<protein>
    <submittedName>
        <fullName evidence="2">Uncharacterized protein</fullName>
    </submittedName>
</protein>
<reference evidence="2 3" key="1">
    <citation type="journal article" date="2024" name="Ann. Entomol. Soc. Am.">
        <title>Genomic analyses of the southern and eastern yellowjacket wasps (Hymenoptera: Vespidae) reveal evolutionary signatures of social life.</title>
        <authorList>
            <person name="Catto M.A."/>
            <person name="Caine P.B."/>
            <person name="Orr S.E."/>
            <person name="Hunt B.G."/>
            <person name="Goodisman M.A.D."/>
        </authorList>
    </citation>
    <scope>NUCLEOTIDE SEQUENCE [LARGE SCALE GENOMIC DNA]</scope>
    <source>
        <strain evidence="2">233</strain>
        <tissue evidence="2">Head and thorax</tissue>
    </source>
</reference>
<comment type="caution">
    <text evidence="2">The sequence shown here is derived from an EMBL/GenBank/DDBJ whole genome shotgun (WGS) entry which is preliminary data.</text>
</comment>
<accession>A0ABD2AF77</accession>
<evidence type="ECO:0000256" key="1">
    <source>
        <dbReference type="SAM" id="MobiDB-lite"/>
    </source>
</evidence>
<evidence type="ECO:0000313" key="2">
    <source>
        <dbReference type="EMBL" id="KAL2718480.1"/>
    </source>
</evidence>
<sequence>MLRWKDLTQKVRLRVRLTFLQRRNLNSCIPLVELVRYTGWTGSYYSQSFVAMINENLDGVMLEKGKEKFGRSGGGREKEEEEEEEESFGWI</sequence>
<feature type="compositionally biased region" description="Acidic residues" evidence="1">
    <location>
        <begin position="79"/>
        <end position="91"/>
    </location>
</feature>
<proteinExistence type="predicted"/>
<dbReference type="Proteomes" id="UP001607302">
    <property type="component" value="Unassembled WGS sequence"/>
</dbReference>
<dbReference type="AlphaFoldDB" id="A0ABD2AF77"/>
<dbReference type="EMBL" id="JAUDFV010000152">
    <property type="protein sequence ID" value="KAL2718480.1"/>
    <property type="molecule type" value="Genomic_DNA"/>
</dbReference>
<keyword evidence="3" id="KW-1185">Reference proteome</keyword>
<name>A0ABD2AF77_VESSQ</name>